<name>A0AAV4S6R3_9ARAC</name>
<accession>A0AAV4S6R3</accession>
<evidence type="ECO:0000256" key="1">
    <source>
        <dbReference type="SAM" id="MobiDB-lite"/>
    </source>
</evidence>
<feature type="compositionally biased region" description="Basic and acidic residues" evidence="1">
    <location>
        <begin position="15"/>
        <end position="25"/>
    </location>
</feature>
<keyword evidence="3" id="KW-1185">Reference proteome</keyword>
<protein>
    <submittedName>
        <fullName evidence="2">Uncharacterized protein</fullName>
    </submittedName>
</protein>
<sequence length="132" mass="15222">MVVSNDSNSGTYKSPKKEASDPVKDHAVQPVWITKRNNMIRKPEPTSASVFKKRNIHYKTHFTWTCEINGPSLSQTKFQHSHSKMLCVVIVAAVEDVFVSVHTKVFCLFWGHNFQLSYTLHFLWRSERIASL</sequence>
<dbReference type="AlphaFoldDB" id="A0AAV4S6R3"/>
<organism evidence="2 3">
    <name type="scientific">Caerostris darwini</name>
    <dbReference type="NCBI Taxonomy" id="1538125"/>
    <lineage>
        <taxon>Eukaryota</taxon>
        <taxon>Metazoa</taxon>
        <taxon>Ecdysozoa</taxon>
        <taxon>Arthropoda</taxon>
        <taxon>Chelicerata</taxon>
        <taxon>Arachnida</taxon>
        <taxon>Araneae</taxon>
        <taxon>Araneomorphae</taxon>
        <taxon>Entelegynae</taxon>
        <taxon>Araneoidea</taxon>
        <taxon>Araneidae</taxon>
        <taxon>Caerostris</taxon>
    </lineage>
</organism>
<dbReference type="Proteomes" id="UP001054837">
    <property type="component" value="Unassembled WGS sequence"/>
</dbReference>
<evidence type="ECO:0000313" key="2">
    <source>
        <dbReference type="EMBL" id="GIY28107.1"/>
    </source>
</evidence>
<proteinExistence type="predicted"/>
<evidence type="ECO:0000313" key="3">
    <source>
        <dbReference type="Proteomes" id="UP001054837"/>
    </source>
</evidence>
<feature type="region of interest" description="Disordered" evidence="1">
    <location>
        <begin position="1"/>
        <end position="25"/>
    </location>
</feature>
<dbReference type="EMBL" id="BPLQ01007133">
    <property type="protein sequence ID" value="GIY28107.1"/>
    <property type="molecule type" value="Genomic_DNA"/>
</dbReference>
<feature type="compositionally biased region" description="Polar residues" evidence="1">
    <location>
        <begin position="1"/>
        <end position="12"/>
    </location>
</feature>
<reference evidence="2 3" key="1">
    <citation type="submission" date="2021-06" db="EMBL/GenBank/DDBJ databases">
        <title>Caerostris darwini draft genome.</title>
        <authorList>
            <person name="Kono N."/>
            <person name="Arakawa K."/>
        </authorList>
    </citation>
    <scope>NUCLEOTIDE SEQUENCE [LARGE SCALE GENOMIC DNA]</scope>
</reference>
<gene>
    <name evidence="2" type="ORF">CDAR_214291</name>
</gene>
<comment type="caution">
    <text evidence="2">The sequence shown here is derived from an EMBL/GenBank/DDBJ whole genome shotgun (WGS) entry which is preliminary data.</text>
</comment>